<dbReference type="SUPFAM" id="SSF54593">
    <property type="entry name" value="Glyoxalase/Bleomycin resistance protein/Dihydroxybiphenyl dioxygenase"/>
    <property type="match status" value="1"/>
</dbReference>
<dbReference type="OrthoDB" id="9793039at2"/>
<dbReference type="eggNOG" id="COG0346">
    <property type="taxonomic scope" value="Bacteria"/>
</dbReference>
<protein>
    <recommendedName>
        <fullName evidence="1">Glyoxalase/fosfomycin resistance/dioxygenase domain-containing protein</fullName>
    </recommendedName>
</protein>
<gene>
    <name evidence="2" type="ordered locus">MLP_40560</name>
</gene>
<evidence type="ECO:0000259" key="1">
    <source>
        <dbReference type="Pfam" id="PF00903"/>
    </source>
</evidence>
<dbReference type="Pfam" id="PF00903">
    <property type="entry name" value="Glyoxalase"/>
    <property type="match status" value="1"/>
</dbReference>
<dbReference type="Gene3D" id="3.10.180.10">
    <property type="entry name" value="2,3-Dihydroxybiphenyl 1,2-Dioxygenase, domain 1"/>
    <property type="match status" value="1"/>
</dbReference>
<sequence length="115" mass="12366">MSINAITLIVEQPSTIARRLHDAFGWTITQDFGAFAELTTGNGAVLWLNVPSGSTTALQQGVLVHCRVDDVTNAVNKARTAGATILREPTVMDYGMESAWAQVQDGPIVDLTRPL</sequence>
<proteinExistence type="predicted"/>
<feature type="domain" description="Glyoxalase/fosfomycin resistance/dioxygenase" evidence="1">
    <location>
        <begin position="3"/>
        <end position="95"/>
    </location>
</feature>
<dbReference type="KEGG" id="mph:MLP_40560"/>
<reference evidence="2 3" key="1">
    <citation type="submission" date="2011-05" db="EMBL/GenBank/DDBJ databases">
        <title>Whole genome sequence of Microlunatus phosphovorus NM-1.</title>
        <authorList>
            <person name="Hosoyama A."/>
            <person name="Sasaki K."/>
            <person name="Harada T."/>
            <person name="Igarashi R."/>
            <person name="Kawakoshi A."/>
            <person name="Sasagawa M."/>
            <person name="Fukada J."/>
            <person name="Nakamura S."/>
            <person name="Katano Y."/>
            <person name="Hanada S."/>
            <person name="Kamagata Y."/>
            <person name="Nakamura N."/>
            <person name="Yamazaki S."/>
            <person name="Fujita N."/>
        </authorList>
    </citation>
    <scope>NUCLEOTIDE SEQUENCE [LARGE SCALE GENOMIC DNA]</scope>
    <source>
        <strain evidence="3">ATCC 700054 / DSM 10555 / JCM 9379 / NBRC 101784 / NCIMB 13414 / VKM Ac-1990 / NM-1</strain>
    </source>
</reference>
<dbReference type="RefSeq" id="WP_013864907.1">
    <property type="nucleotide sequence ID" value="NC_015635.1"/>
</dbReference>
<name>F5XR48_MICPN</name>
<dbReference type="EMBL" id="AP012204">
    <property type="protein sequence ID" value="BAK37070.1"/>
    <property type="molecule type" value="Genomic_DNA"/>
</dbReference>
<keyword evidence="3" id="KW-1185">Reference proteome</keyword>
<dbReference type="Proteomes" id="UP000007947">
    <property type="component" value="Chromosome"/>
</dbReference>
<accession>F5XR48</accession>
<organism evidence="2 3">
    <name type="scientific">Microlunatus phosphovorus (strain ATCC 700054 / DSM 10555 / JCM 9379 / NBRC 101784 / NCIMB 13414 / VKM Ac-1990 / NM-1)</name>
    <dbReference type="NCBI Taxonomy" id="1032480"/>
    <lineage>
        <taxon>Bacteria</taxon>
        <taxon>Bacillati</taxon>
        <taxon>Actinomycetota</taxon>
        <taxon>Actinomycetes</taxon>
        <taxon>Propionibacteriales</taxon>
        <taxon>Propionibacteriaceae</taxon>
        <taxon>Microlunatus</taxon>
    </lineage>
</organism>
<evidence type="ECO:0000313" key="2">
    <source>
        <dbReference type="EMBL" id="BAK37070.1"/>
    </source>
</evidence>
<dbReference type="HOGENOM" id="CLU_2106148_0_0_11"/>
<evidence type="ECO:0000313" key="3">
    <source>
        <dbReference type="Proteomes" id="UP000007947"/>
    </source>
</evidence>
<dbReference type="InterPro" id="IPR004360">
    <property type="entry name" value="Glyas_Fos-R_dOase_dom"/>
</dbReference>
<dbReference type="STRING" id="1032480.MLP_40560"/>
<dbReference type="InterPro" id="IPR029068">
    <property type="entry name" value="Glyas_Bleomycin-R_OHBP_Dase"/>
</dbReference>
<dbReference type="AlphaFoldDB" id="F5XR48"/>